<dbReference type="CDD" id="cd08922">
    <property type="entry name" value="FHb-globin"/>
    <property type="match status" value="1"/>
</dbReference>
<dbReference type="SUPFAM" id="SSF46458">
    <property type="entry name" value="Globin-like"/>
    <property type="match status" value="1"/>
</dbReference>
<dbReference type="GO" id="GO:0005344">
    <property type="term" value="F:oxygen carrier activity"/>
    <property type="evidence" value="ECO:0007669"/>
    <property type="project" value="UniProtKB-KW"/>
</dbReference>
<dbReference type="GO" id="GO:0008941">
    <property type="term" value="F:nitric oxide dioxygenase NAD(P)H activity"/>
    <property type="evidence" value="ECO:0007669"/>
    <property type="project" value="TreeGrafter"/>
</dbReference>
<feature type="domain" description="Globin" evidence="5">
    <location>
        <begin position="5"/>
        <end position="151"/>
    </location>
</feature>
<dbReference type="InterPro" id="IPR012292">
    <property type="entry name" value="Globin/Proto"/>
</dbReference>
<dbReference type="KEGG" id="ccp:CHC_T00006886001"/>
<organism evidence="6 7">
    <name type="scientific">Chondrus crispus</name>
    <name type="common">Carrageen Irish moss</name>
    <name type="synonym">Polymorpha crispa</name>
    <dbReference type="NCBI Taxonomy" id="2769"/>
    <lineage>
        <taxon>Eukaryota</taxon>
        <taxon>Rhodophyta</taxon>
        <taxon>Florideophyceae</taxon>
        <taxon>Rhodymeniophycidae</taxon>
        <taxon>Gigartinales</taxon>
        <taxon>Gigartinaceae</taxon>
        <taxon>Chondrus</taxon>
    </lineage>
</organism>
<keyword evidence="1 4" id="KW-0349">Heme</keyword>
<keyword evidence="2" id="KW-0479">Metal-binding</keyword>
<dbReference type="GO" id="GO:0046872">
    <property type="term" value="F:metal ion binding"/>
    <property type="evidence" value="ECO:0007669"/>
    <property type="project" value="UniProtKB-KW"/>
</dbReference>
<keyword evidence="3" id="KW-0408">Iron</keyword>
<dbReference type="SUPFAM" id="SSF63380">
    <property type="entry name" value="Riboflavin synthase domain-like"/>
    <property type="match status" value="1"/>
</dbReference>
<dbReference type="PANTHER" id="PTHR43396:SF3">
    <property type="entry name" value="FLAVOHEMOPROTEIN"/>
    <property type="match status" value="1"/>
</dbReference>
<gene>
    <name evidence="6" type="ORF">CHC_T00006886001</name>
</gene>
<dbReference type="STRING" id="2769.R7QRC5"/>
<dbReference type="Gramene" id="CDF39925">
    <property type="protein sequence ID" value="CDF39925"/>
    <property type="gene ID" value="CHC_T00006886001"/>
</dbReference>
<dbReference type="GO" id="GO:0071500">
    <property type="term" value="P:cellular response to nitrosative stress"/>
    <property type="evidence" value="ECO:0007669"/>
    <property type="project" value="TreeGrafter"/>
</dbReference>
<dbReference type="Pfam" id="PF00042">
    <property type="entry name" value="Globin"/>
    <property type="match status" value="1"/>
</dbReference>
<dbReference type="InterPro" id="IPR017938">
    <property type="entry name" value="Riboflavin_synthase-like_b-brl"/>
</dbReference>
<dbReference type="InterPro" id="IPR000971">
    <property type="entry name" value="Globin"/>
</dbReference>
<dbReference type="GO" id="GO:0071949">
    <property type="term" value="F:FAD binding"/>
    <property type="evidence" value="ECO:0007669"/>
    <property type="project" value="TreeGrafter"/>
</dbReference>
<dbReference type="RefSeq" id="XP_005710219.1">
    <property type="nucleotide sequence ID" value="XM_005710162.1"/>
</dbReference>
<keyword evidence="4" id="KW-0561">Oxygen transport</keyword>
<evidence type="ECO:0000259" key="5">
    <source>
        <dbReference type="PROSITE" id="PS01033"/>
    </source>
</evidence>
<dbReference type="GO" id="GO:0020037">
    <property type="term" value="F:heme binding"/>
    <property type="evidence" value="ECO:0007669"/>
    <property type="project" value="InterPro"/>
</dbReference>
<dbReference type="OrthoDB" id="436496at2759"/>
<dbReference type="SMR" id="R7QRC5"/>
<dbReference type="PANTHER" id="PTHR43396">
    <property type="entry name" value="FLAVOHEMOPROTEIN"/>
    <property type="match status" value="1"/>
</dbReference>
<keyword evidence="4" id="KW-0813">Transport</keyword>
<name>R7QRC5_CHOCR</name>
<evidence type="ECO:0000313" key="6">
    <source>
        <dbReference type="EMBL" id="CDF39925.1"/>
    </source>
</evidence>
<dbReference type="AlphaFoldDB" id="R7QRC5"/>
<dbReference type="Gene3D" id="1.10.490.10">
    <property type="entry name" value="Globins"/>
    <property type="match status" value="1"/>
</dbReference>
<dbReference type="Proteomes" id="UP000012073">
    <property type="component" value="Unassembled WGS sequence"/>
</dbReference>
<comment type="similarity">
    <text evidence="4">Belongs to the globin family.</text>
</comment>
<evidence type="ECO:0000256" key="4">
    <source>
        <dbReference type="RuleBase" id="RU000356"/>
    </source>
</evidence>
<evidence type="ECO:0000256" key="3">
    <source>
        <dbReference type="ARBA" id="ARBA00023004"/>
    </source>
</evidence>
<evidence type="ECO:0000256" key="1">
    <source>
        <dbReference type="ARBA" id="ARBA00022617"/>
    </source>
</evidence>
<dbReference type="InterPro" id="IPR009050">
    <property type="entry name" value="Globin-like_sf"/>
</dbReference>
<keyword evidence="7" id="KW-1185">Reference proteome</keyword>
<dbReference type="GeneID" id="17317935"/>
<dbReference type="EMBL" id="HG002094">
    <property type="protein sequence ID" value="CDF39925.1"/>
    <property type="molecule type" value="Genomic_DNA"/>
</dbReference>
<accession>R7QRC5</accession>
<dbReference type="GO" id="GO:0019825">
    <property type="term" value="F:oxygen binding"/>
    <property type="evidence" value="ECO:0007669"/>
    <property type="project" value="InterPro"/>
</dbReference>
<evidence type="ECO:0000256" key="2">
    <source>
        <dbReference type="ARBA" id="ARBA00022723"/>
    </source>
</evidence>
<proteinExistence type="inferred from homology"/>
<dbReference type="PhylomeDB" id="R7QRC5"/>
<reference evidence="7" key="1">
    <citation type="journal article" date="2013" name="Proc. Natl. Acad. Sci. U.S.A.">
        <title>Genome structure and metabolic features in the red seaweed Chondrus crispus shed light on evolution of the Archaeplastida.</title>
        <authorList>
            <person name="Collen J."/>
            <person name="Porcel B."/>
            <person name="Carre W."/>
            <person name="Ball S.G."/>
            <person name="Chaparro C."/>
            <person name="Tonon T."/>
            <person name="Barbeyron T."/>
            <person name="Michel G."/>
            <person name="Noel B."/>
            <person name="Valentin K."/>
            <person name="Elias M."/>
            <person name="Artiguenave F."/>
            <person name="Arun A."/>
            <person name="Aury J.M."/>
            <person name="Barbosa-Neto J.F."/>
            <person name="Bothwell J.H."/>
            <person name="Bouget F.Y."/>
            <person name="Brillet L."/>
            <person name="Cabello-Hurtado F."/>
            <person name="Capella-Gutierrez S."/>
            <person name="Charrier B."/>
            <person name="Cladiere L."/>
            <person name="Cock J.M."/>
            <person name="Coelho S.M."/>
            <person name="Colleoni C."/>
            <person name="Czjzek M."/>
            <person name="Da Silva C."/>
            <person name="Delage L."/>
            <person name="Denoeud F."/>
            <person name="Deschamps P."/>
            <person name="Dittami S.M."/>
            <person name="Gabaldon T."/>
            <person name="Gachon C.M."/>
            <person name="Groisillier A."/>
            <person name="Herve C."/>
            <person name="Jabbari K."/>
            <person name="Katinka M."/>
            <person name="Kloareg B."/>
            <person name="Kowalczyk N."/>
            <person name="Labadie K."/>
            <person name="Leblanc C."/>
            <person name="Lopez P.J."/>
            <person name="McLachlan D.H."/>
            <person name="Meslet-Cladiere L."/>
            <person name="Moustafa A."/>
            <person name="Nehr Z."/>
            <person name="Nyvall Collen P."/>
            <person name="Panaud O."/>
            <person name="Partensky F."/>
            <person name="Poulain J."/>
            <person name="Rensing S.A."/>
            <person name="Rousvoal S."/>
            <person name="Samson G."/>
            <person name="Symeonidi A."/>
            <person name="Weissenbach J."/>
            <person name="Zambounis A."/>
            <person name="Wincker P."/>
            <person name="Boyen C."/>
        </authorList>
    </citation>
    <scope>NUCLEOTIDE SEQUENCE [LARGE SCALE GENOMIC DNA]</scope>
    <source>
        <strain evidence="7">cv. Stackhouse</strain>
    </source>
</reference>
<dbReference type="GO" id="GO:0046210">
    <property type="term" value="P:nitric oxide catabolic process"/>
    <property type="evidence" value="ECO:0007669"/>
    <property type="project" value="TreeGrafter"/>
</dbReference>
<dbReference type="GO" id="GO:0009636">
    <property type="term" value="P:response to toxic substance"/>
    <property type="evidence" value="ECO:0007669"/>
    <property type="project" value="UniProtKB-KW"/>
</dbReference>
<protein>
    <recommendedName>
        <fullName evidence="5">Globin domain-containing protein</fullName>
    </recommendedName>
</protein>
<sequence length="264" mass="29271">MVAAEPTPETIAIVKSTVPILRENLTEVITRFYENLFSTYPELKKQFNMDRHRGGTVKEENGIPKQVAALGGAVISYAKNIDRVEALLPVVERISHKHVSRGVSAAQYDKIGECLLRAMKDILEEAITEDIHNAWAEAYGFLASVFINMETKLTEELSEKAGYSGFVPMSVVGMETDEDGSKRLSLKSEEFGTPQHGPGQYVAVVIEKEGLEPTMTSMATVREDEENTLWIYVPDSQEESTRYLLDVVELGSVIKVSVPCGKVK</sequence>
<dbReference type="Gene3D" id="2.40.30.10">
    <property type="entry name" value="Translation factors"/>
    <property type="match status" value="1"/>
</dbReference>
<evidence type="ECO:0000313" key="7">
    <source>
        <dbReference type="Proteomes" id="UP000012073"/>
    </source>
</evidence>
<dbReference type="PROSITE" id="PS01033">
    <property type="entry name" value="GLOBIN"/>
    <property type="match status" value="1"/>
</dbReference>